<gene>
    <name evidence="9" type="primary">yeeA2</name>
    <name evidence="9" type="ORF">LRLP16767_LR3C6_01258</name>
</gene>
<organism evidence="9">
    <name type="scientific">Limosilactobacillus reuteri</name>
    <name type="common">Lactobacillus reuteri</name>
    <dbReference type="NCBI Taxonomy" id="1598"/>
    <lineage>
        <taxon>Bacteria</taxon>
        <taxon>Bacillati</taxon>
        <taxon>Bacillota</taxon>
        <taxon>Bacilli</taxon>
        <taxon>Lactobacillales</taxon>
        <taxon>Lactobacillaceae</taxon>
        <taxon>Limosilactobacillus</taxon>
    </lineage>
</organism>
<dbReference type="GO" id="GO:0009007">
    <property type="term" value="F:site-specific DNA-methyltransferase (adenine-specific) activity"/>
    <property type="evidence" value="ECO:0007669"/>
    <property type="project" value="UniProtKB-EC"/>
</dbReference>
<dbReference type="AlphaFoldDB" id="A0A0U5JRZ2"/>
<dbReference type="Gene3D" id="3.40.50.150">
    <property type="entry name" value="Vaccinia Virus protein VP39"/>
    <property type="match status" value="1"/>
</dbReference>
<dbReference type="Pfam" id="PF20465">
    <property type="entry name" value="MmeI_hel"/>
    <property type="match status" value="1"/>
</dbReference>
<evidence type="ECO:0000256" key="2">
    <source>
        <dbReference type="ARBA" id="ARBA00022603"/>
    </source>
</evidence>
<evidence type="ECO:0000256" key="1">
    <source>
        <dbReference type="ARBA" id="ARBA00011900"/>
    </source>
</evidence>
<evidence type="ECO:0000256" key="3">
    <source>
        <dbReference type="ARBA" id="ARBA00022679"/>
    </source>
</evidence>
<feature type="domain" description="MmeI-like DNA-methyltransferase" evidence="8">
    <location>
        <begin position="379"/>
        <end position="639"/>
    </location>
</feature>
<dbReference type="InterPro" id="IPR046820">
    <property type="entry name" value="MmeI_TRD"/>
</dbReference>
<dbReference type="GO" id="GO:0032259">
    <property type="term" value="P:methylation"/>
    <property type="evidence" value="ECO:0007669"/>
    <property type="project" value="UniProtKB-KW"/>
</dbReference>
<dbReference type="PANTHER" id="PTHR33841">
    <property type="entry name" value="DNA METHYLTRANSFERASE YEEA-RELATED"/>
    <property type="match status" value="1"/>
</dbReference>
<dbReference type="Pfam" id="PF20473">
    <property type="entry name" value="MmeI_Mtase"/>
    <property type="match status" value="1"/>
</dbReference>
<dbReference type="EMBL" id="LN887426">
    <property type="protein sequence ID" value="CUR39291.1"/>
    <property type="molecule type" value="Genomic_DNA"/>
</dbReference>
<feature type="domain" description="MmeI-like helicase spacer" evidence="6">
    <location>
        <begin position="216"/>
        <end position="291"/>
    </location>
</feature>
<dbReference type="SUPFAM" id="SSF53335">
    <property type="entry name" value="S-adenosyl-L-methionine-dependent methyltransferases"/>
    <property type="match status" value="1"/>
</dbReference>
<accession>A0A0U5JRZ2</accession>
<evidence type="ECO:0000259" key="6">
    <source>
        <dbReference type="Pfam" id="PF20465"/>
    </source>
</evidence>
<dbReference type="InterPro" id="IPR050953">
    <property type="entry name" value="N4_N6_ade-DNA_methylase"/>
</dbReference>
<comment type="catalytic activity">
    <reaction evidence="4">
        <text>a 2'-deoxyadenosine in DNA + S-adenosyl-L-methionine = an N(6)-methyl-2'-deoxyadenosine in DNA + S-adenosyl-L-homocysteine + H(+)</text>
        <dbReference type="Rhea" id="RHEA:15197"/>
        <dbReference type="Rhea" id="RHEA-COMP:12418"/>
        <dbReference type="Rhea" id="RHEA-COMP:12419"/>
        <dbReference type="ChEBI" id="CHEBI:15378"/>
        <dbReference type="ChEBI" id="CHEBI:57856"/>
        <dbReference type="ChEBI" id="CHEBI:59789"/>
        <dbReference type="ChEBI" id="CHEBI:90615"/>
        <dbReference type="ChEBI" id="CHEBI:90616"/>
        <dbReference type="EC" id="2.1.1.72"/>
    </reaction>
</comment>
<feature type="domain" description="MmeI-like target recognition" evidence="7">
    <location>
        <begin position="660"/>
        <end position="751"/>
    </location>
</feature>
<dbReference type="InterPro" id="IPR029063">
    <property type="entry name" value="SAM-dependent_MTases_sf"/>
</dbReference>
<protein>
    <recommendedName>
        <fullName evidence="1">site-specific DNA-methyltransferase (adenine-specific)</fullName>
        <ecNumber evidence="1">2.1.1.72</ecNumber>
    </recommendedName>
</protein>
<dbReference type="EC" id="2.1.1.72" evidence="1"/>
<reference evidence="9" key="1">
    <citation type="submission" date="2015-10" db="EMBL/GenBank/DDBJ databases">
        <authorList>
            <person name="Gilbert D.G."/>
        </authorList>
    </citation>
    <scope>NUCLEOTIDE SEQUENCE</scope>
    <source>
        <strain evidence="9">3c6</strain>
    </source>
</reference>
<evidence type="ECO:0000259" key="5">
    <source>
        <dbReference type="Pfam" id="PF20464"/>
    </source>
</evidence>
<evidence type="ECO:0000259" key="8">
    <source>
        <dbReference type="Pfam" id="PF20473"/>
    </source>
</evidence>
<sequence length="753" mass="86793">MKRGVEATEAKTRQQLAKEFVDTWTQPDKGKEDADRQTFWNDLLHRVYGIVNYYDYVTYEKDVRVKDSMGKITTKRIDGYIPSTRTMIEQKGRGRALDKPEPQSDGVMLTPYEQAKRYANFLPNSEQPRWIIVSNFDQIDIHDMDHPLDEPKTIMLTELPKHFKDLEFMVDIHKQQIINEEQVSFKAGELVAKIYNELAKAYAEHADLSDTHIQRSLNVLIVRLVFLLYVDDTQLFGNEDMFQAFLERREPRDIRRDLISLFEVLNTPLNERDPFMDEEFAAFPYVNGGMFANEDIVVPQFTQELRDLILDDASRGFNWSGISPTIFGAVFESTLNPETRRSGGMHYTSVENIHKVIDPLFLNDLRSELNKIQNMSVASQRKEAAEKFRDKIGHLKFFDPACGSGNFLTETYLSLRHMEDEVIRIIQGENTSLLLGGFKVSITNFYGIEINDFAVSVAKTAMWIAEAQTMQHSQNIGVYTDKDFFPLTTNTGIHEGNALRMDWTQIVKPYECNYVMGNPPFIGYSYQSKDQKQDIKNLYLDENGKALKYSGKIDYVSGWYHKACQYINGTTIKVAFVSTNSITQGEQVQYVWESLISQYHISINFAYRTFVWDNEAKNKAHVHVVIIGFSQVNSENKFLVDENGNKHQVAQINPYLIPLKNIFIEKHSKPIQNVPIMVSGNRPADGGHLILSQEEADKLIDTEPKAKKYIKRFMMGNEFLNDIPRYCLWLVGISPKELRSMPLVLKHVVDCNK</sequence>
<dbReference type="InterPro" id="IPR046816">
    <property type="entry name" value="MmeI_Mtase"/>
</dbReference>
<evidence type="ECO:0000313" key="9">
    <source>
        <dbReference type="EMBL" id="CUR39291.1"/>
    </source>
</evidence>
<dbReference type="InterPro" id="IPR046819">
    <property type="entry name" value="MmeI_hel"/>
</dbReference>
<dbReference type="InterPro" id="IPR046817">
    <property type="entry name" value="MmeI_N"/>
</dbReference>
<feature type="domain" description="MmeI-like N-terminal" evidence="5">
    <location>
        <begin position="17"/>
        <end position="200"/>
    </location>
</feature>
<proteinExistence type="predicted"/>
<dbReference type="Pfam" id="PF20466">
    <property type="entry name" value="MmeI_TRD"/>
    <property type="match status" value="1"/>
</dbReference>
<evidence type="ECO:0000256" key="4">
    <source>
        <dbReference type="ARBA" id="ARBA00047942"/>
    </source>
</evidence>
<keyword evidence="3" id="KW-0808">Transferase</keyword>
<name>A0A0U5JRZ2_LIMRT</name>
<evidence type="ECO:0000259" key="7">
    <source>
        <dbReference type="Pfam" id="PF20466"/>
    </source>
</evidence>
<dbReference type="Pfam" id="PF20464">
    <property type="entry name" value="MmeI_N"/>
    <property type="match status" value="1"/>
</dbReference>
<dbReference type="PANTHER" id="PTHR33841:SF1">
    <property type="entry name" value="DNA METHYLTRANSFERASE A"/>
    <property type="match status" value="1"/>
</dbReference>
<keyword evidence="2 9" id="KW-0489">Methyltransferase</keyword>